<dbReference type="InterPro" id="IPR012854">
    <property type="entry name" value="Cu_amine_oxidase-like_N"/>
</dbReference>
<dbReference type="RefSeq" id="WP_096467036.1">
    <property type="nucleotide sequence ID" value="NZ_AP017312.1"/>
</dbReference>
<feature type="domain" description="Copper amine oxidase-like N-terminal" evidence="1">
    <location>
        <begin position="412"/>
        <end position="503"/>
    </location>
</feature>
<dbReference type="Pfam" id="PF07833">
    <property type="entry name" value="Cu_amine_oxidN1"/>
    <property type="match status" value="1"/>
</dbReference>
<dbReference type="Gene3D" id="3.30.457.10">
    <property type="entry name" value="Copper amine oxidase-like, N-terminal domain"/>
    <property type="match status" value="1"/>
</dbReference>
<dbReference type="OrthoDB" id="2475433at2"/>
<dbReference type="AlphaFoldDB" id="A0A0U4WLT6"/>
<evidence type="ECO:0000313" key="3">
    <source>
        <dbReference type="Proteomes" id="UP000217696"/>
    </source>
</evidence>
<name>A0A0U4WLT6_9BACL</name>
<dbReference type="KEGG" id="asoc:CB4_03539"/>
<proteinExistence type="predicted"/>
<protein>
    <recommendedName>
        <fullName evidence="1">Copper amine oxidase-like N-terminal domain-containing protein</fullName>
    </recommendedName>
</protein>
<keyword evidence="3" id="KW-1185">Reference proteome</keyword>
<gene>
    <name evidence="2" type="ORF">CB4_03539</name>
</gene>
<dbReference type="PROSITE" id="PS51257">
    <property type="entry name" value="PROKAR_LIPOPROTEIN"/>
    <property type="match status" value="1"/>
</dbReference>
<reference evidence="2 3" key="1">
    <citation type="submission" date="2015-12" db="EMBL/GenBank/DDBJ databases">
        <title>Genome sequence of Aneurinibacillus soli.</title>
        <authorList>
            <person name="Lee J.S."/>
            <person name="Lee K.C."/>
            <person name="Kim K.K."/>
            <person name="Lee B.W."/>
        </authorList>
    </citation>
    <scope>NUCLEOTIDE SEQUENCE [LARGE SCALE GENOMIC DNA]</scope>
    <source>
        <strain evidence="2 3">CB4</strain>
    </source>
</reference>
<dbReference type="Proteomes" id="UP000217696">
    <property type="component" value="Chromosome"/>
</dbReference>
<dbReference type="SUPFAM" id="SSF55383">
    <property type="entry name" value="Copper amine oxidase, domain N"/>
    <property type="match status" value="1"/>
</dbReference>
<sequence length="516" mass="57561">MRHGKQWGLAFLVLILTLLSGCSGDALTLRNSFVKAASQPNYDFQSTIRVTSKDADNMLQLAHMMNPTDKELQDAGEILKTMREGITLKGSQYDRQHASMTMTLNHDSLLRKEKLWTGDQNASLTVLLSPEAAYVKTPLDSKYLFASLAPKTSEINPEVFAQLQKRVNEMTVAFIQEYSEKHSYNLPHIQNKGSVSVTLPNGQSTTASHITVTLNIEEMTALFYSIAKDAADDPKVRTFLMNIVQEMSKLDPSLASTNEISEDILAQNFAEALGEIKKMEKQYPPKKVAEMAREQGLQSFSFTFDYFVDANNLPVRSTSKLDFVFKDKDGALPEAIQLSVEIDDYMWNFGKATSIVYPAKTETVDAENLKENHKLLSAFHPQGFLHAILKDAISETKVLYVAPLSSVDSYNHYYYEGKQLYLPLRYTAETVNAEVNFDPVSQLVIIKKGGHTYKIKAGSKQVLREDGTSASMPAAASEKNGSIYVPASFFETFLDASYSITDDTGNDLLLTFTLNM</sequence>
<dbReference type="InterPro" id="IPR036582">
    <property type="entry name" value="Mao_N_sf"/>
</dbReference>
<accession>A0A0U4WLT6</accession>
<evidence type="ECO:0000313" key="2">
    <source>
        <dbReference type="EMBL" id="BAU29352.1"/>
    </source>
</evidence>
<evidence type="ECO:0000259" key="1">
    <source>
        <dbReference type="Pfam" id="PF07833"/>
    </source>
</evidence>
<organism evidence="2 3">
    <name type="scientific">Aneurinibacillus soli</name>
    <dbReference type="NCBI Taxonomy" id="1500254"/>
    <lineage>
        <taxon>Bacteria</taxon>
        <taxon>Bacillati</taxon>
        <taxon>Bacillota</taxon>
        <taxon>Bacilli</taxon>
        <taxon>Bacillales</taxon>
        <taxon>Paenibacillaceae</taxon>
        <taxon>Aneurinibacillus group</taxon>
        <taxon>Aneurinibacillus</taxon>
    </lineage>
</organism>
<dbReference type="EMBL" id="AP017312">
    <property type="protein sequence ID" value="BAU29352.1"/>
    <property type="molecule type" value="Genomic_DNA"/>
</dbReference>